<dbReference type="KEGG" id="cte:CT2005"/>
<comment type="subcellular location">
    <subcellularLocation>
        <location evidence="1 10">Cytoplasm</location>
    </subcellularLocation>
</comment>
<dbReference type="Pfam" id="PF20260">
    <property type="entry name" value="PUA_4"/>
    <property type="match status" value="1"/>
</dbReference>
<name>Q8KAZ3_CHLTE</name>
<dbReference type="GO" id="GO:0070042">
    <property type="term" value="F:rRNA (uridine-N3-)-methyltransferase activity"/>
    <property type="evidence" value="ECO:0007669"/>
    <property type="project" value="TreeGrafter"/>
</dbReference>
<dbReference type="InterPro" id="IPR029026">
    <property type="entry name" value="tRNA_m1G_MTases_N"/>
</dbReference>
<dbReference type="SUPFAM" id="SSF75217">
    <property type="entry name" value="alpha/beta knot"/>
    <property type="match status" value="1"/>
</dbReference>
<evidence type="ECO:0000256" key="7">
    <source>
        <dbReference type="ARBA" id="ARBA00022691"/>
    </source>
</evidence>
<evidence type="ECO:0000256" key="6">
    <source>
        <dbReference type="ARBA" id="ARBA00022679"/>
    </source>
</evidence>
<protein>
    <recommendedName>
        <fullName evidence="10">Ribosomal RNA small subunit methyltransferase E</fullName>
        <ecNumber evidence="10">2.1.1.193</ecNumber>
    </recommendedName>
</protein>
<sequence length="248" mass="27019">MDLFYVLPHQLDLEHAWAIIDGEEFHHLARVLRCQPGDVVPITDGAGFAAELMVGSIGKHSLDGAICNPRTVPPPKTQVTVALSLLKSPQRFDLFLEKATELGAARIVPMITKRTVSTPDSGKVGRKLERWRGIVQSAARQSRRYHLPELMSPLTFREALVLDGYDLRLIAHESENAFPSFEPAGKKILFLVGGEGGFTDAEVADAVEAGFTPLSFGESVLRAETAGIFAVALVRARLLAEADPAKRL</sequence>
<comment type="similarity">
    <text evidence="2 10">Belongs to the RNA methyltransferase RsmE family.</text>
</comment>
<evidence type="ECO:0000256" key="5">
    <source>
        <dbReference type="ARBA" id="ARBA00022603"/>
    </source>
</evidence>
<dbReference type="CDD" id="cd18084">
    <property type="entry name" value="RsmE-like"/>
    <property type="match status" value="1"/>
</dbReference>
<accession>Q8KAZ3</accession>
<keyword evidence="7 10" id="KW-0949">S-adenosyl-L-methionine</keyword>
<evidence type="ECO:0000256" key="9">
    <source>
        <dbReference type="ARBA" id="ARBA00047944"/>
    </source>
</evidence>
<dbReference type="InterPro" id="IPR006700">
    <property type="entry name" value="RsmE"/>
</dbReference>
<evidence type="ECO:0000313" key="14">
    <source>
        <dbReference type="Proteomes" id="UP000001007"/>
    </source>
</evidence>
<dbReference type="STRING" id="194439.CT2005"/>
<evidence type="ECO:0000256" key="10">
    <source>
        <dbReference type="PIRNR" id="PIRNR015601"/>
    </source>
</evidence>
<comment type="catalytic activity">
    <reaction evidence="9 10">
        <text>uridine(1498) in 16S rRNA + S-adenosyl-L-methionine = N(3)-methyluridine(1498) in 16S rRNA + S-adenosyl-L-homocysteine + H(+)</text>
        <dbReference type="Rhea" id="RHEA:42920"/>
        <dbReference type="Rhea" id="RHEA-COMP:10283"/>
        <dbReference type="Rhea" id="RHEA-COMP:10284"/>
        <dbReference type="ChEBI" id="CHEBI:15378"/>
        <dbReference type="ChEBI" id="CHEBI:57856"/>
        <dbReference type="ChEBI" id="CHEBI:59789"/>
        <dbReference type="ChEBI" id="CHEBI:65315"/>
        <dbReference type="ChEBI" id="CHEBI:74502"/>
        <dbReference type="EC" id="2.1.1.193"/>
    </reaction>
</comment>
<dbReference type="HOGENOM" id="CLU_067442_3_0_10"/>
<dbReference type="Gene3D" id="3.40.1280.10">
    <property type="match status" value="1"/>
</dbReference>
<dbReference type="GO" id="GO:0005737">
    <property type="term" value="C:cytoplasm"/>
    <property type="evidence" value="ECO:0007669"/>
    <property type="project" value="UniProtKB-SubCell"/>
</dbReference>
<dbReference type="OrthoDB" id="9815641at2"/>
<dbReference type="InterPro" id="IPR046887">
    <property type="entry name" value="RsmE_PUA-like"/>
</dbReference>
<keyword evidence="4 10" id="KW-0698">rRNA processing</keyword>
<evidence type="ECO:0000256" key="1">
    <source>
        <dbReference type="ARBA" id="ARBA00004496"/>
    </source>
</evidence>
<evidence type="ECO:0000259" key="12">
    <source>
        <dbReference type="Pfam" id="PF20260"/>
    </source>
</evidence>
<organism evidence="13 14">
    <name type="scientific">Chlorobaculum tepidum (strain ATCC 49652 / DSM 12025 / NBRC 103806 / TLS)</name>
    <name type="common">Chlorobium tepidum</name>
    <dbReference type="NCBI Taxonomy" id="194439"/>
    <lineage>
        <taxon>Bacteria</taxon>
        <taxon>Pseudomonadati</taxon>
        <taxon>Chlorobiota</taxon>
        <taxon>Chlorobiia</taxon>
        <taxon>Chlorobiales</taxon>
        <taxon>Chlorobiaceae</taxon>
        <taxon>Chlorobaculum</taxon>
    </lineage>
</organism>
<evidence type="ECO:0000256" key="2">
    <source>
        <dbReference type="ARBA" id="ARBA00005528"/>
    </source>
</evidence>
<evidence type="ECO:0000259" key="11">
    <source>
        <dbReference type="Pfam" id="PF04452"/>
    </source>
</evidence>
<keyword evidence="14" id="KW-1185">Reference proteome</keyword>
<gene>
    <name evidence="13" type="ordered locus">CT2005</name>
</gene>
<dbReference type="EnsemblBacteria" id="AAM73223">
    <property type="protein sequence ID" value="AAM73223"/>
    <property type="gene ID" value="CT2005"/>
</dbReference>
<dbReference type="SUPFAM" id="SSF88697">
    <property type="entry name" value="PUA domain-like"/>
    <property type="match status" value="1"/>
</dbReference>
<dbReference type="AlphaFoldDB" id="Q8KAZ3"/>
<dbReference type="InterPro" id="IPR046886">
    <property type="entry name" value="RsmE_MTase_dom"/>
</dbReference>
<dbReference type="PIRSF" id="PIRSF015601">
    <property type="entry name" value="MTase_slr0722"/>
    <property type="match status" value="1"/>
</dbReference>
<keyword evidence="3 10" id="KW-0963">Cytoplasm</keyword>
<proteinExistence type="inferred from homology"/>
<evidence type="ECO:0000313" key="13">
    <source>
        <dbReference type="EMBL" id="AAM73223.1"/>
    </source>
</evidence>
<dbReference type="EC" id="2.1.1.193" evidence="10"/>
<dbReference type="PANTHER" id="PTHR30027">
    <property type="entry name" value="RIBOSOMAL RNA SMALL SUBUNIT METHYLTRANSFERASE E"/>
    <property type="match status" value="1"/>
</dbReference>
<dbReference type="Proteomes" id="UP000001007">
    <property type="component" value="Chromosome"/>
</dbReference>
<evidence type="ECO:0000256" key="8">
    <source>
        <dbReference type="ARBA" id="ARBA00025699"/>
    </source>
</evidence>
<dbReference type="EMBL" id="AE006470">
    <property type="protein sequence ID" value="AAM73223.1"/>
    <property type="molecule type" value="Genomic_DNA"/>
</dbReference>
<dbReference type="InterPro" id="IPR015947">
    <property type="entry name" value="PUA-like_sf"/>
</dbReference>
<dbReference type="eggNOG" id="COG1385">
    <property type="taxonomic scope" value="Bacteria"/>
</dbReference>
<dbReference type="PATRIC" id="fig|194439.7.peg.1815"/>
<evidence type="ECO:0000256" key="4">
    <source>
        <dbReference type="ARBA" id="ARBA00022552"/>
    </source>
</evidence>
<dbReference type="GO" id="GO:0070475">
    <property type="term" value="P:rRNA base methylation"/>
    <property type="evidence" value="ECO:0007669"/>
    <property type="project" value="TreeGrafter"/>
</dbReference>
<keyword evidence="6 10" id="KW-0808">Transferase</keyword>
<dbReference type="InterPro" id="IPR029028">
    <property type="entry name" value="Alpha/beta_knot_MTases"/>
</dbReference>
<reference evidence="13 14" key="1">
    <citation type="journal article" date="2002" name="Proc. Natl. Acad. Sci. U.S.A.">
        <title>The complete genome sequence of Chlorobium tepidum TLS, a photosynthetic, anaerobic, green-sulfur bacterium.</title>
        <authorList>
            <person name="Eisen J.A."/>
            <person name="Nelson K.E."/>
            <person name="Paulsen I.T."/>
            <person name="Heidelberg J.F."/>
            <person name="Wu M."/>
            <person name="Dodson R.J."/>
            <person name="Deboy R."/>
            <person name="Gwinn M.L."/>
            <person name="Nelson W.C."/>
            <person name="Haft D.H."/>
            <person name="Hickey E.K."/>
            <person name="Peterson J.D."/>
            <person name="Durkin A.S."/>
            <person name="Kolonay J.L."/>
            <person name="Yang F."/>
            <person name="Holt I."/>
            <person name="Umayam L.A."/>
            <person name="Mason T."/>
            <person name="Brenner M."/>
            <person name="Shea T.P."/>
            <person name="Parksey D."/>
            <person name="Nierman W.C."/>
            <person name="Feldblyum T.V."/>
            <person name="Hansen C.L."/>
            <person name="Craven M.B."/>
            <person name="Radune D."/>
            <person name="Vamathevan J."/>
            <person name="Khouri H."/>
            <person name="White O."/>
            <person name="Gruber T.M."/>
            <person name="Ketchum K.A."/>
            <person name="Venter J.C."/>
            <person name="Tettelin H."/>
            <person name="Bryant D.A."/>
            <person name="Fraser C.M."/>
        </authorList>
    </citation>
    <scope>NUCLEOTIDE SEQUENCE [LARGE SCALE GENOMIC DNA]</scope>
    <source>
        <strain evidence="14">ATCC 49652 / DSM 12025 / NBRC 103806 / TLS</strain>
    </source>
</reference>
<feature type="domain" description="Ribosomal RNA small subunit methyltransferase E PUA-like" evidence="12">
    <location>
        <begin position="20"/>
        <end position="66"/>
    </location>
</feature>
<comment type="function">
    <text evidence="8 10">Specifically methylates the N3 position of the uracil ring of uridine 1498 (m3U1498) in 16S rRNA. Acts on the fully assembled 30S ribosomal subunit.</text>
</comment>
<keyword evidence="5 10" id="KW-0489">Methyltransferase</keyword>
<feature type="domain" description="Ribosomal RNA small subunit methyltransferase E methyltransferase" evidence="11">
    <location>
        <begin position="76"/>
        <end position="234"/>
    </location>
</feature>
<dbReference type="NCBIfam" id="NF008705">
    <property type="entry name" value="PRK11713.6-4"/>
    <property type="match status" value="1"/>
</dbReference>
<evidence type="ECO:0000256" key="3">
    <source>
        <dbReference type="ARBA" id="ARBA00022490"/>
    </source>
</evidence>
<dbReference type="Pfam" id="PF04452">
    <property type="entry name" value="Methyltrans_RNA"/>
    <property type="match status" value="1"/>
</dbReference>
<dbReference type="NCBIfam" id="TIGR00046">
    <property type="entry name" value="RsmE family RNA methyltransferase"/>
    <property type="match status" value="1"/>
</dbReference>
<dbReference type="PANTHER" id="PTHR30027:SF3">
    <property type="entry name" value="16S RRNA (URACIL(1498)-N(3))-METHYLTRANSFERASE"/>
    <property type="match status" value="1"/>
</dbReference>
<dbReference type="RefSeq" id="WP_010933661.1">
    <property type="nucleotide sequence ID" value="NC_002932.3"/>
</dbReference>